<comment type="caution">
    <text evidence="1">The sequence shown here is derived from an EMBL/GenBank/DDBJ whole genome shotgun (WGS) entry which is preliminary data.</text>
</comment>
<proteinExistence type="predicted"/>
<protein>
    <recommendedName>
        <fullName evidence="3">RNA polymerase alpha subunit C-terminal domain-containing protein</fullName>
    </recommendedName>
</protein>
<accession>A0AAW4VJU2</accession>
<evidence type="ECO:0008006" key="3">
    <source>
        <dbReference type="Google" id="ProtNLM"/>
    </source>
</evidence>
<gene>
    <name evidence="1" type="ORF">LJD74_07990</name>
</gene>
<evidence type="ECO:0000313" key="2">
    <source>
        <dbReference type="Proteomes" id="UP001197827"/>
    </source>
</evidence>
<evidence type="ECO:0000313" key="1">
    <source>
        <dbReference type="EMBL" id="MCB8561943.1"/>
    </source>
</evidence>
<reference evidence="1" key="1">
    <citation type="submission" date="2021-10" db="EMBL/GenBank/DDBJ databases">
        <title>Collection of gut derived symbiotic bacterial strains cultured from healthy donors.</title>
        <authorList>
            <person name="Lin H."/>
            <person name="Littmann E."/>
            <person name="Kohout C."/>
            <person name="Pamer E.G."/>
        </authorList>
    </citation>
    <scope>NUCLEOTIDE SEQUENCE</scope>
    <source>
        <strain evidence="1">DFI.5.2</strain>
    </source>
</reference>
<dbReference type="SUPFAM" id="SSF47789">
    <property type="entry name" value="C-terminal domain of RNA polymerase alpha subunit"/>
    <property type="match status" value="1"/>
</dbReference>
<dbReference type="Gene3D" id="1.10.150.20">
    <property type="entry name" value="5' to 3' exonuclease, C-terminal subdomain"/>
    <property type="match status" value="1"/>
</dbReference>
<dbReference type="AlphaFoldDB" id="A0AAW4VJU2"/>
<sequence>MDLRLMMCLKRAGYTCLLDILPLKGNHEELLKIRNIGKMADQRLIDWLNDYETNMLDLYSDTETISISLKNATSIEHFNFFNINTYKIATVIIDYLKEHYDLILDDDIDELEKVIAFKNGYITKELFEKNKQNITNVKKSYLYSHPLQEQEKMIESYVLFGRYTYQDSNEKTVSLLKKAFILSEGSVQDYYKSIERLVHYEKKNDFCSTSKYILRDINSR</sequence>
<name>A0AAW4VJU2_9FIRM</name>
<dbReference type="EMBL" id="JAJDKQ010000014">
    <property type="protein sequence ID" value="MCB8561943.1"/>
    <property type="molecule type" value="Genomic_DNA"/>
</dbReference>
<organism evidence="1 2">
    <name type="scientific">Faecalibacillus intestinalis</name>
    <dbReference type="NCBI Taxonomy" id="1982626"/>
    <lineage>
        <taxon>Bacteria</taxon>
        <taxon>Bacillati</taxon>
        <taxon>Bacillota</taxon>
        <taxon>Erysipelotrichia</taxon>
        <taxon>Erysipelotrichales</taxon>
        <taxon>Coprobacillaceae</taxon>
        <taxon>Faecalibacillus</taxon>
    </lineage>
</organism>
<dbReference type="Proteomes" id="UP001197827">
    <property type="component" value="Unassembled WGS sequence"/>
</dbReference>